<dbReference type="STRING" id="1121883.SAMN02745226_00829"/>
<keyword evidence="1" id="KW-0812">Transmembrane</keyword>
<feature type="transmembrane region" description="Helical" evidence="1">
    <location>
        <begin position="6"/>
        <end position="36"/>
    </location>
</feature>
<evidence type="ECO:0000313" key="3">
    <source>
        <dbReference type="EMBL" id="SHN56897.1"/>
    </source>
</evidence>
<dbReference type="EMBL" id="FRDJ01000003">
    <property type="protein sequence ID" value="SHN56897.1"/>
    <property type="molecule type" value="Genomic_DNA"/>
</dbReference>
<protein>
    <recommendedName>
        <fullName evidence="2">LiaF transmembrane domain-containing protein</fullName>
    </recommendedName>
</protein>
<gene>
    <name evidence="3" type="ORF">SAMN02745226_00829</name>
</gene>
<dbReference type="Proteomes" id="UP000184207">
    <property type="component" value="Unassembled WGS sequence"/>
</dbReference>
<feature type="transmembrane region" description="Helical" evidence="1">
    <location>
        <begin position="72"/>
        <end position="94"/>
    </location>
</feature>
<feature type="domain" description="LiaF transmembrane" evidence="2">
    <location>
        <begin position="4"/>
        <end position="99"/>
    </location>
</feature>
<feature type="transmembrane region" description="Helical" evidence="1">
    <location>
        <begin position="48"/>
        <end position="66"/>
    </location>
</feature>
<accession>A0A1M7SEH1</accession>
<evidence type="ECO:0000256" key="1">
    <source>
        <dbReference type="SAM" id="Phobius"/>
    </source>
</evidence>
<dbReference type="InterPro" id="IPR054331">
    <property type="entry name" value="LiaF_TM"/>
</dbReference>
<evidence type="ECO:0000259" key="2">
    <source>
        <dbReference type="Pfam" id="PF22570"/>
    </source>
</evidence>
<keyword evidence="1" id="KW-1133">Transmembrane helix</keyword>
<proteinExistence type="predicted"/>
<keyword evidence="1" id="KW-0472">Membrane</keyword>
<organism evidence="3 4">
    <name type="scientific">Fervidobacterium gondwanense DSM 13020</name>
    <dbReference type="NCBI Taxonomy" id="1121883"/>
    <lineage>
        <taxon>Bacteria</taxon>
        <taxon>Thermotogati</taxon>
        <taxon>Thermotogota</taxon>
        <taxon>Thermotogae</taxon>
        <taxon>Thermotogales</taxon>
        <taxon>Fervidobacteriaceae</taxon>
        <taxon>Fervidobacterium</taxon>
    </lineage>
</organism>
<keyword evidence="4" id="KW-1185">Reference proteome</keyword>
<dbReference type="Pfam" id="PF22570">
    <property type="entry name" value="LiaF-TM"/>
    <property type="match status" value="1"/>
</dbReference>
<name>A0A1M7SEH1_FERGO</name>
<dbReference type="AlphaFoldDB" id="A0A1M7SEH1"/>
<reference evidence="4" key="1">
    <citation type="submission" date="2016-12" db="EMBL/GenBank/DDBJ databases">
        <authorList>
            <person name="Varghese N."/>
            <person name="Submissions S."/>
        </authorList>
    </citation>
    <scope>NUCLEOTIDE SEQUENCE [LARGE SCALE GENOMIC DNA]</scope>
    <source>
        <strain evidence="4">DSM 13020</strain>
    </source>
</reference>
<sequence>MNVFWGVILVTAGVFILLSVVFSITSPVWLIFGAIALAGGIISMIKSFPNGVGLAILGGLIVVQSLDYIKMGFWEFVVAIIAAGLIEIGLKFIISGKRKRDWN</sequence>
<evidence type="ECO:0000313" key="4">
    <source>
        <dbReference type="Proteomes" id="UP000184207"/>
    </source>
</evidence>